<proteinExistence type="predicted"/>
<protein>
    <submittedName>
        <fullName evidence="1">Uncharacterized protein</fullName>
    </submittedName>
</protein>
<name>A0AAN7H9B8_9PEZI</name>
<comment type="caution">
    <text evidence="1">The sequence shown here is derived from an EMBL/GenBank/DDBJ whole genome shotgun (WGS) entry which is preliminary data.</text>
</comment>
<dbReference type="EMBL" id="MU861093">
    <property type="protein sequence ID" value="KAK4232670.1"/>
    <property type="molecule type" value="Genomic_DNA"/>
</dbReference>
<reference evidence="1" key="2">
    <citation type="submission" date="2023-05" db="EMBL/GenBank/DDBJ databases">
        <authorList>
            <consortium name="Lawrence Berkeley National Laboratory"/>
            <person name="Steindorff A."/>
            <person name="Hensen N."/>
            <person name="Bonometti L."/>
            <person name="Westerberg I."/>
            <person name="Brannstrom I.O."/>
            <person name="Guillou S."/>
            <person name="Cros-Aarteil S."/>
            <person name="Calhoun S."/>
            <person name="Haridas S."/>
            <person name="Kuo A."/>
            <person name="Mondo S."/>
            <person name="Pangilinan J."/>
            <person name="Riley R."/>
            <person name="Labutti K."/>
            <person name="Andreopoulos B."/>
            <person name="Lipzen A."/>
            <person name="Chen C."/>
            <person name="Yanf M."/>
            <person name="Daum C."/>
            <person name="Ng V."/>
            <person name="Clum A."/>
            <person name="Ohm R."/>
            <person name="Martin F."/>
            <person name="Silar P."/>
            <person name="Natvig D."/>
            <person name="Lalanne C."/>
            <person name="Gautier V."/>
            <person name="Ament-Velasquez S.L."/>
            <person name="Kruys A."/>
            <person name="Hutchinson M.I."/>
            <person name="Powell A.J."/>
            <person name="Barry K."/>
            <person name="Miller A.N."/>
            <person name="Grigoriev I.V."/>
            <person name="Debuchy R."/>
            <person name="Gladieux P."/>
            <person name="Thoren M.H."/>
            <person name="Johannesson H."/>
        </authorList>
    </citation>
    <scope>NUCLEOTIDE SEQUENCE</scope>
    <source>
        <strain evidence="1">CBS 532.94</strain>
    </source>
</reference>
<organism evidence="1 2">
    <name type="scientific">Achaetomium macrosporum</name>
    <dbReference type="NCBI Taxonomy" id="79813"/>
    <lineage>
        <taxon>Eukaryota</taxon>
        <taxon>Fungi</taxon>
        <taxon>Dikarya</taxon>
        <taxon>Ascomycota</taxon>
        <taxon>Pezizomycotina</taxon>
        <taxon>Sordariomycetes</taxon>
        <taxon>Sordariomycetidae</taxon>
        <taxon>Sordariales</taxon>
        <taxon>Chaetomiaceae</taxon>
        <taxon>Achaetomium</taxon>
    </lineage>
</organism>
<evidence type="ECO:0000313" key="1">
    <source>
        <dbReference type="EMBL" id="KAK4232670.1"/>
    </source>
</evidence>
<gene>
    <name evidence="1" type="ORF">C8A03DRAFT_39750</name>
</gene>
<keyword evidence="2" id="KW-1185">Reference proteome</keyword>
<accession>A0AAN7H9B8</accession>
<feature type="non-terminal residue" evidence="1">
    <location>
        <position position="1"/>
    </location>
</feature>
<dbReference type="AlphaFoldDB" id="A0AAN7H9B8"/>
<evidence type="ECO:0000313" key="2">
    <source>
        <dbReference type="Proteomes" id="UP001303760"/>
    </source>
</evidence>
<sequence>KISKRLTDIEEMDYAQLDDVSANPPKPMGKSSHLGSKVTLPKHLALSGRIPMDSYASTWKQFTEEMLLSNRIVMVVYCQNVLFDKMFGYHLGVLKQRVAPKELDKGQTMHIYVDQRNKWRDNISTWRKRFLDNLRADIQSRMDSDSHFRQLRRELDLASYLGTKMNEAVFKQVFHWLAGYMTLDNAEPVVQGWINMVYSNMGAWTKLNIDYEADANGKRDAPYTREKLGDRLSDFGTAQRLAHIRPKLSHFHLIARRTRNRRADLDPTARARPIDEDNNFFIPPA</sequence>
<reference evidence="1" key="1">
    <citation type="journal article" date="2023" name="Mol. Phylogenet. Evol.">
        <title>Genome-scale phylogeny and comparative genomics of the fungal order Sordariales.</title>
        <authorList>
            <person name="Hensen N."/>
            <person name="Bonometti L."/>
            <person name="Westerberg I."/>
            <person name="Brannstrom I.O."/>
            <person name="Guillou S."/>
            <person name="Cros-Aarteil S."/>
            <person name="Calhoun S."/>
            <person name="Haridas S."/>
            <person name="Kuo A."/>
            <person name="Mondo S."/>
            <person name="Pangilinan J."/>
            <person name="Riley R."/>
            <person name="LaButti K."/>
            <person name="Andreopoulos B."/>
            <person name="Lipzen A."/>
            <person name="Chen C."/>
            <person name="Yan M."/>
            <person name="Daum C."/>
            <person name="Ng V."/>
            <person name="Clum A."/>
            <person name="Steindorff A."/>
            <person name="Ohm R.A."/>
            <person name="Martin F."/>
            <person name="Silar P."/>
            <person name="Natvig D.O."/>
            <person name="Lalanne C."/>
            <person name="Gautier V."/>
            <person name="Ament-Velasquez S.L."/>
            <person name="Kruys A."/>
            <person name="Hutchinson M.I."/>
            <person name="Powell A.J."/>
            <person name="Barry K."/>
            <person name="Miller A.N."/>
            <person name="Grigoriev I.V."/>
            <person name="Debuchy R."/>
            <person name="Gladieux P."/>
            <person name="Hiltunen Thoren M."/>
            <person name="Johannesson H."/>
        </authorList>
    </citation>
    <scope>NUCLEOTIDE SEQUENCE</scope>
    <source>
        <strain evidence="1">CBS 532.94</strain>
    </source>
</reference>
<feature type="non-terminal residue" evidence="1">
    <location>
        <position position="285"/>
    </location>
</feature>
<dbReference type="Proteomes" id="UP001303760">
    <property type="component" value="Unassembled WGS sequence"/>
</dbReference>